<gene>
    <name evidence="3" type="ORF">GCM10010405_10300</name>
</gene>
<reference evidence="3 4" key="1">
    <citation type="journal article" date="2019" name="Int. J. Syst. Evol. Microbiol.">
        <title>The Global Catalogue of Microorganisms (GCM) 10K type strain sequencing project: providing services to taxonomists for standard genome sequencing and annotation.</title>
        <authorList>
            <consortium name="The Broad Institute Genomics Platform"/>
            <consortium name="The Broad Institute Genome Sequencing Center for Infectious Disease"/>
            <person name="Wu L."/>
            <person name="Ma J."/>
        </authorList>
    </citation>
    <scope>NUCLEOTIDE SEQUENCE [LARGE SCALE GENOMIC DNA]</scope>
    <source>
        <strain evidence="3 4">JCM 6305</strain>
    </source>
</reference>
<evidence type="ECO:0000313" key="3">
    <source>
        <dbReference type="EMBL" id="GAA2429505.1"/>
    </source>
</evidence>
<feature type="region of interest" description="Disordered" evidence="1">
    <location>
        <begin position="107"/>
        <end position="134"/>
    </location>
</feature>
<accession>A0ABN3JG90</accession>
<evidence type="ECO:0000313" key="4">
    <source>
        <dbReference type="Proteomes" id="UP001501638"/>
    </source>
</evidence>
<evidence type="ECO:0000256" key="2">
    <source>
        <dbReference type="SAM" id="Phobius"/>
    </source>
</evidence>
<proteinExistence type="predicted"/>
<evidence type="ECO:0000256" key="1">
    <source>
        <dbReference type="SAM" id="MobiDB-lite"/>
    </source>
</evidence>
<organism evidence="3 4">
    <name type="scientific">Streptomyces macrosporus</name>
    <dbReference type="NCBI Taxonomy" id="44032"/>
    <lineage>
        <taxon>Bacteria</taxon>
        <taxon>Bacillati</taxon>
        <taxon>Actinomycetota</taxon>
        <taxon>Actinomycetes</taxon>
        <taxon>Kitasatosporales</taxon>
        <taxon>Streptomycetaceae</taxon>
        <taxon>Streptomyces</taxon>
    </lineage>
</organism>
<keyword evidence="2" id="KW-0472">Membrane</keyword>
<dbReference type="Proteomes" id="UP001501638">
    <property type="component" value="Unassembled WGS sequence"/>
</dbReference>
<protein>
    <submittedName>
        <fullName evidence="3">Uncharacterized protein</fullName>
    </submittedName>
</protein>
<sequence length="134" mass="14022">MGRFGGELDQLAIRLQARSIDLYGTYDRAAAEADLRVNVGLSLSVLASAVAVNSSSGVFLFVPCAWLLIMRGQQKAREANDVLIQAVVSGELESTILSSSLPQLVASSQSPVESQSRETPTDTTVAENGVGGPA</sequence>
<comment type="caution">
    <text evidence="3">The sequence shown here is derived from an EMBL/GenBank/DDBJ whole genome shotgun (WGS) entry which is preliminary data.</text>
</comment>
<keyword evidence="4" id="KW-1185">Reference proteome</keyword>
<keyword evidence="2" id="KW-1133">Transmembrane helix</keyword>
<name>A0ABN3JG90_9ACTN</name>
<dbReference type="EMBL" id="BAAASZ010000008">
    <property type="protein sequence ID" value="GAA2429505.1"/>
    <property type="molecule type" value="Genomic_DNA"/>
</dbReference>
<keyword evidence="2" id="KW-0812">Transmembrane</keyword>
<feature type="transmembrane region" description="Helical" evidence="2">
    <location>
        <begin position="45"/>
        <end position="69"/>
    </location>
</feature>